<proteinExistence type="predicted"/>
<protein>
    <submittedName>
        <fullName evidence="2">Uncharacterized protein</fullName>
    </submittedName>
</protein>
<dbReference type="AlphaFoldDB" id="A0A1H6KIB8"/>
<feature type="transmembrane region" description="Helical" evidence="1">
    <location>
        <begin position="130"/>
        <end position="150"/>
    </location>
</feature>
<gene>
    <name evidence="2" type="ORF">SAMN05660691_01040</name>
</gene>
<reference evidence="3" key="1">
    <citation type="submission" date="2016-10" db="EMBL/GenBank/DDBJ databases">
        <authorList>
            <person name="Varghese N."/>
            <person name="Submissions S."/>
        </authorList>
    </citation>
    <scope>NUCLEOTIDE SEQUENCE [LARGE SCALE GENOMIC DNA]</scope>
    <source>
        <strain evidence="3">DSM 17616</strain>
    </source>
</reference>
<evidence type="ECO:0000313" key="2">
    <source>
        <dbReference type="EMBL" id="SEH72490.1"/>
    </source>
</evidence>
<accession>A0A1H6KIB8</accession>
<dbReference type="RefSeq" id="WP_092790980.1">
    <property type="nucleotide sequence ID" value="NZ_FNXF01000003.1"/>
</dbReference>
<evidence type="ECO:0000256" key="1">
    <source>
        <dbReference type="SAM" id="Phobius"/>
    </source>
</evidence>
<evidence type="ECO:0000313" key="3">
    <source>
        <dbReference type="Proteomes" id="UP000199371"/>
    </source>
</evidence>
<dbReference type="EMBL" id="FNXF01000003">
    <property type="protein sequence ID" value="SEH72490.1"/>
    <property type="molecule type" value="Genomic_DNA"/>
</dbReference>
<organism evidence="2 3">
    <name type="scientific">Rheinheimera pacifica</name>
    <dbReference type="NCBI Taxonomy" id="173990"/>
    <lineage>
        <taxon>Bacteria</taxon>
        <taxon>Pseudomonadati</taxon>
        <taxon>Pseudomonadota</taxon>
        <taxon>Gammaproteobacteria</taxon>
        <taxon>Chromatiales</taxon>
        <taxon>Chromatiaceae</taxon>
        <taxon>Rheinheimera</taxon>
    </lineage>
</organism>
<keyword evidence="1" id="KW-1133">Transmembrane helix</keyword>
<sequence>MSKERNSKNKFPLNNAEYIESINKQLSWVEDDRNGFSSQNLTLKEYVRKIYLALSENEFSKEKRKKGNEDIDFFSRISCGIIGIFLTVSARNIADNYLWISESFLFYLGMTLLTIFLVISLERVSLVKALWEYSFVKFSASIGFAGLLLYCNSESSSVINSIFGVDASVFVYSKSILTGLLLLKILSPIFWVVVASSLIQFVVFFLYLRKDKVLGRQFLYAVSAFLLSGYFLNVISNSLSDNELEFKAYKLAHYLDFNEKIYCLDKLPNIERVVGVYLSPSNDVVLLDNKLEIEESAKSFMHRSFIDYGIEIPEEFHVINCQKIN</sequence>
<keyword evidence="3" id="KW-1185">Reference proteome</keyword>
<dbReference type="OrthoDB" id="6433686at2"/>
<name>A0A1H6KIB8_9GAMM</name>
<feature type="transmembrane region" description="Helical" evidence="1">
    <location>
        <begin position="73"/>
        <end position="91"/>
    </location>
</feature>
<keyword evidence="1" id="KW-0472">Membrane</keyword>
<feature type="transmembrane region" description="Helical" evidence="1">
    <location>
        <begin position="189"/>
        <end position="208"/>
    </location>
</feature>
<dbReference type="Proteomes" id="UP000199371">
    <property type="component" value="Unassembled WGS sequence"/>
</dbReference>
<feature type="transmembrane region" description="Helical" evidence="1">
    <location>
        <begin position="214"/>
        <end position="232"/>
    </location>
</feature>
<feature type="transmembrane region" description="Helical" evidence="1">
    <location>
        <begin position="162"/>
        <end position="182"/>
    </location>
</feature>
<feature type="transmembrane region" description="Helical" evidence="1">
    <location>
        <begin position="97"/>
        <end position="118"/>
    </location>
</feature>
<keyword evidence="1" id="KW-0812">Transmembrane</keyword>